<dbReference type="Pfam" id="PF14420">
    <property type="entry name" value="Clr5"/>
    <property type="match status" value="1"/>
</dbReference>
<dbReference type="Proteomes" id="UP000053328">
    <property type="component" value="Unassembled WGS sequence"/>
</dbReference>
<dbReference type="AlphaFoldDB" id="A0A0D1Y7F8"/>
<dbReference type="HOGENOM" id="CLU_292870_0_0_1"/>
<reference evidence="5 6" key="1">
    <citation type="submission" date="2015-01" db="EMBL/GenBank/DDBJ databases">
        <title>The Genome Sequence of Exophiala spinifera CBS89968.</title>
        <authorList>
            <consortium name="The Broad Institute Genomics Platform"/>
            <person name="Cuomo C."/>
            <person name="de Hoog S."/>
            <person name="Gorbushina A."/>
            <person name="Stielow B."/>
            <person name="Teixiera M."/>
            <person name="Abouelleil A."/>
            <person name="Chapman S.B."/>
            <person name="Priest M."/>
            <person name="Young S.K."/>
            <person name="Wortman J."/>
            <person name="Nusbaum C."/>
            <person name="Birren B."/>
        </authorList>
    </citation>
    <scope>NUCLEOTIDE SEQUENCE [LARGE SCALE GENOMIC DNA]</scope>
    <source>
        <strain evidence="5 6">CBS 89968</strain>
    </source>
</reference>
<dbReference type="SMART" id="SM00248">
    <property type="entry name" value="ANK"/>
    <property type="match status" value="15"/>
</dbReference>
<keyword evidence="2 3" id="KW-0040">ANK repeat</keyword>
<sequence length="1136" mass="126198">MPTVTLANSKLLDEHKDFIQDLYLTHGLRAKDVRQQLLALFSLQARYGNLQISSPPIPILTQCSEDQLKRKFKKWGIGKNGKKEDWVDAARRAKQRRLDVSQASITAKNGMPVDAARAKRAFRRHNLPRMEAKQANKNIQPCTSEEIALRRKFVNPNAITTITLPCHFYWEGLRKVLPYRGKSLPSNMLNPPSASFQSLNELYFTARNDLSNTTESLTALASLGSAKDASSLAVTELHSEAGKRSFAIARRLFTSAGSDYGILDEALTSEVLTVILPEQNQFINDMELVAYYPGIVDLPVLMSYLVYLCSNRLIQNGYFDNLADDLLDKYGNDALKYSCTEQLKYLRCFKEAILLYAARRGRYEIVQFLRPFILDLDQRLYTGAYPRTLLQEGIVYKQSSFCNDLLDGGADPGCPMDPLKLQVLLYERSAMDLAAYFTPELFHHMFNISRRKKSFTPTLLLPLAVKSGMAVADCLNLIDLGADINAMDSQGWTALQHAISAQQHRLVCVLLGLGTSADFLEEHRTMLGQYASLQRNFALPLSLAVEFDDLEICETLLRAGVNVNAYSFKPHEDLLARHYKQEPLANLPRAIFQTALQRAVWDNNTRVIQLLIEYGAKDTVENTIPCLIVATWRGNYEAVALLLQYGADFRETWHGSWLGKADAIVHASYGGHLQIMQALLDSGSHIGPTQETRGNGWTALQAACLGGNLAAVQLLLASGADVNAPCYCDDGLTALQAAIRCGELDLINLLLNWGADVNASPSRNGDTALSATIKSGSADLLRTLIAQGADVTFNGWNTRHDHDVSTIPIVAAAILDRIDFIQEMLQAGLNLNAPVSPGTRNTVLGEALSRAARNGREEAIEWFLQHNAPIIPSDLSKILFSVHFYQKFDSQVAKKLTQHLLDRGADVNALHVGETRSPTTILSRVCHSRKEDKELVQLLLDRGVDVNPDPGSHTRCEVPLIGAVSNGHIAIVELLLEYGADPNATTDIFRWTPLQHAASQGYIRIAQMLLAHGANVGAPTSDGHYTALDLAVAKGRLDMVKLLLDNYKLGDRQTMLEICRKYAEVAREECHWAILDLLESYESEAQRSISEVNYFFDADAVETGSEHSSRAVEKEINEQNIDFNPWETPDTPSWQT</sequence>
<dbReference type="STRING" id="91928.A0A0D1Y7F8"/>
<proteinExistence type="predicted"/>
<evidence type="ECO:0000256" key="1">
    <source>
        <dbReference type="ARBA" id="ARBA00022737"/>
    </source>
</evidence>
<dbReference type="PROSITE" id="PS50297">
    <property type="entry name" value="ANK_REP_REGION"/>
    <property type="match status" value="5"/>
</dbReference>
<feature type="repeat" description="ANK" evidence="3">
    <location>
        <begin position="955"/>
        <end position="987"/>
    </location>
</feature>
<accession>A0A0D1Y7F8</accession>
<dbReference type="InterPro" id="IPR002110">
    <property type="entry name" value="Ankyrin_rpt"/>
</dbReference>
<dbReference type="PANTHER" id="PTHR24198:SF194">
    <property type="entry name" value="INVERSIN-A"/>
    <property type="match status" value="1"/>
</dbReference>
<evidence type="ECO:0000256" key="2">
    <source>
        <dbReference type="ARBA" id="ARBA00023043"/>
    </source>
</evidence>
<evidence type="ECO:0000313" key="6">
    <source>
        <dbReference type="Proteomes" id="UP000053328"/>
    </source>
</evidence>
<dbReference type="GeneID" id="27337228"/>
<dbReference type="OrthoDB" id="4158298at2759"/>
<dbReference type="RefSeq" id="XP_016231062.1">
    <property type="nucleotide sequence ID" value="XM_016384460.1"/>
</dbReference>
<dbReference type="PROSITE" id="PS50088">
    <property type="entry name" value="ANK_REPEAT"/>
    <property type="match status" value="5"/>
</dbReference>
<dbReference type="SUPFAM" id="SSF48403">
    <property type="entry name" value="Ankyrin repeat"/>
    <property type="match status" value="3"/>
</dbReference>
<dbReference type="InterPro" id="IPR036770">
    <property type="entry name" value="Ankyrin_rpt-contain_sf"/>
</dbReference>
<dbReference type="EMBL" id="KN847499">
    <property type="protein sequence ID" value="KIW10846.1"/>
    <property type="molecule type" value="Genomic_DNA"/>
</dbReference>
<evidence type="ECO:0000259" key="4">
    <source>
        <dbReference type="Pfam" id="PF14420"/>
    </source>
</evidence>
<dbReference type="PANTHER" id="PTHR24198">
    <property type="entry name" value="ANKYRIN REPEAT AND PROTEIN KINASE DOMAIN-CONTAINING PROTEIN"/>
    <property type="match status" value="1"/>
</dbReference>
<feature type="repeat" description="ANK" evidence="3">
    <location>
        <begin position="764"/>
        <end position="791"/>
    </location>
</feature>
<keyword evidence="1" id="KW-0677">Repeat</keyword>
<gene>
    <name evidence="5" type="ORF">PV08_10145</name>
</gene>
<feature type="repeat" description="ANK" evidence="3">
    <location>
        <begin position="695"/>
        <end position="727"/>
    </location>
</feature>
<organism evidence="5 6">
    <name type="scientific">Exophiala spinifera</name>
    <dbReference type="NCBI Taxonomy" id="91928"/>
    <lineage>
        <taxon>Eukaryota</taxon>
        <taxon>Fungi</taxon>
        <taxon>Dikarya</taxon>
        <taxon>Ascomycota</taxon>
        <taxon>Pezizomycotina</taxon>
        <taxon>Eurotiomycetes</taxon>
        <taxon>Chaetothyriomycetidae</taxon>
        <taxon>Chaetothyriales</taxon>
        <taxon>Herpotrichiellaceae</taxon>
        <taxon>Exophiala</taxon>
    </lineage>
</organism>
<dbReference type="Gene3D" id="1.25.40.20">
    <property type="entry name" value="Ankyrin repeat-containing domain"/>
    <property type="match status" value="3"/>
</dbReference>
<feature type="domain" description="Clr5" evidence="4">
    <location>
        <begin position="12"/>
        <end position="79"/>
    </location>
</feature>
<keyword evidence="6" id="KW-1185">Reference proteome</keyword>
<dbReference type="VEuPathDB" id="FungiDB:PV08_10145"/>
<protein>
    <recommendedName>
        <fullName evidence="4">Clr5 domain-containing protein</fullName>
    </recommendedName>
</protein>
<evidence type="ECO:0000256" key="3">
    <source>
        <dbReference type="PROSITE-ProRule" id="PRU00023"/>
    </source>
</evidence>
<feature type="repeat" description="ANK" evidence="3">
    <location>
        <begin position="730"/>
        <end position="762"/>
    </location>
</feature>
<feature type="repeat" description="ANK" evidence="3">
    <location>
        <begin position="989"/>
        <end position="1021"/>
    </location>
</feature>
<dbReference type="InterPro" id="IPR025676">
    <property type="entry name" value="Clr5_dom"/>
</dbReference>
<dbReference type="Pfam" id="PF12796">
    <property type="entry name" value="Ank_2"/>
    <property type="match status" value="3"/>
</dbReference>
<name>A0A0D1Y7F8_9EURO</name>
<evidence type="ECO:0000313" key="5">
    <source>
        <dbReference type="EMBL" id="KIW10846.1"/>
    </source>
</evidence>